<organism evidence="12 13">
    <name type="scientific">Hortaea werneckii</name>
    <name type="common">Black yeast</name>
    <name type="synonym">Cladosporium werneckii</name>
    <dbReference type="NCBI Taxonomy" id="91943"/>
    <lineage>
        <taxon>Eukaryota</taxon>
        <taxon>Fungi</taxon>
        <taxon>Dikarya</taxon>
        <taxon>Ascomycota</taxon>
        <taxon>Pezizomycotina</taxon>
        <taxon>Dothideomycetes</taxon>
        <taxon>Dothideomycetidae</taxon>
        <taxon>Mycosphaerellales</taxon>
        <taxon>Teratosphaeriaceae</taxon>
        <taxon>Hortaea</taxon>
    </lineage>
</organism>
<comment type="catalytic activity">
    <reaction evidence="9">
        <text>feruloyl-polysaccharide + H2O = ferulate + polysaccharide.</text>
        <dbReference type="EC" id="3.1.1.73"/>
    </reaction>
</comment>
<dbReference type="Pfam" id="PF07519">
    <property type="entry name" value="Tannase"/>
    <property type="match status" value="1"/>
</dbReference>
<keyword evidence="6 10" id="KW-0378">Hydrolase</keyword>
<dbReference type="PANTHER" id="PTHR33938">
    <property type="entry name" value="FERULOYL ESTERASE B-RELATED"/>
    <property type="match status" value="1"/>
</dbReference>
<feature type="region of interest" description="Disordered" evidence="11">
    <location>
        <begin position="59"/>
        <end position="81"/>
    </location>
</feature>
<evidence type="ECO:0000313" key="13">
    <source>
        <dbReference type="Proteomes" id="UP000270230"/>
    </source>
</evidence>
<keyword evidence="3" id="KW-0624">Polysaccharide degradation</keyword>
<dbReference type="InterPro" id="IPR011118">
    <property type="entry name" value="Tannase/feruloyl_esterase"/>
</dbReference>
<proteinExistence type="inferred from homology"/>
<dbReference type="SUPFAM" id="SSF53474">
    <property type="entry name" value="alpha/beta-Hydrolases"/>
    <property type="match status" value="1"/>
</dbReference>
<evidence type="ECO:0000256" key="4">
    <source>
        <dbReference type="ARBA" id="ARBA00022723"/>
    </source>
</evidence>
<sequence>MRVDASLASLLFAASAAANYNGASSSDASQGSKVADLEAQVKSLKQELEDASYYTCPNSGAGSAQPTVAPATTGGNGGNGGSPVYSTQYSTLVNTEYYTVTKGGDAPAATNTAGSGSGSGYNGGEGEGEGEGDNEYTSTEQSTVYSTVVDYNTETYTQVNTQYVSPVASAAPSQGGNSGYNGGNDNGSGNRGAPAVSSAPKYTSNPDYYAPAAKPSTSTHTTTVTKIVTPGQEKPTSQVNAGDDGSATYTCYETYPGTNPIPQPTSDGSGSGSGSSSGSGSGSGSGSSPGAGSSYVAPSSYIPAKSSSSGAASNGNSASSTVPPFPVGNGTTVAGSTGMPTGSSRTSTFLSSSFGTASATSSSASASATSNATLSDCSTLCSQLTEFNGYEVTPLTCTQLSAGSSVDTPEGQSSVGCAASFTPALDICQVTLDVKTAGDASTYVEVWLPNGNETAWNGRTMSTDNGGLNGCIHYVDMQYVSSMGFAAIGDNAGHNGSSFDGTWMMNDNQAIVDWSYRARHASVSIGKQLVDQFYSKAADFSYYIGCSTGGAQGMQSAQMYPEDFDGIISGASAADFNHLQSWSAHFLPLTGTPDNDTFLTEDEWTIVQSYVLDQCDEPIDGVADGILEDPLQCNFNVSAIPVCGESDSDSCLTATQIQTVEDAFKPLYFGDNLVYPALLYGSEVDAFRLGLLSGSVNGIARDFFRGGVFNDSSYDITTITKDDMMRASELDALHGHPSAFDADLSGFQAAGRKMMMYHGMADPMTSGTNSQRYYLKVAQQMGLSHEEIDNFFRLYRISGMAHCGVGGISGAGAWMFGQSGASSAASNNIVHNLVNWVENDDAPDTLLGTKFWYDTPSMGIEFERAHCRFPYRTTYQSGDSTLPSSWGCELIEDWQECAGVECSEDGSFV</sequence>
<feature type="compositionally biased region" description="Gly residues" evidence="11">
    <location>
        <begin position="269"/>
        <end position="289"/>
    </location>
</feature>
<feature type="compositionally biased region" description="Gly residues" evidence="11">
    <location>
        <begin position="115"/>
        <end position="125"/>
    </location>
</feature>
<feature type="region of interest" description="Disordered" evidence="11">
    <location>
        <begin position="168"/>
        <end position="350"/>
    </location>
</feature>
<keyword evidence="7" id="KW-0106">Calcium</keyword>
<dbReference type="InterPro" id="IPR029058">
    <property type="entry name" value="AB_hydrolase_fold"/>
</dbReference>
<feature type="signal peptide" evidence="10">
    <location>
        <begin position="1"/>
        <end position="18"/>
    </location>
</feature>
<name>A0A3M7B1V2_HORWE</name>
<feature type="compositionally biased region" description="Low complexity" evidence="11">
    <location>
        <begin position="290"/>
        <end position="320"/>
    </location>
</feature>
<evidence type="ECO:0000256" key="7">
    <source>
        <dbReference type="ARBA" id="ARBA00022837"/>
    </source>
</evidence>
<accession>A0A3M7B1V2</accession>
<feature type="compositionally biased region" description="Low complexity" evidence="11">
    <location>
        <begin position="341"/>
        <end position="350"/>
    </location>
</feature>
<evidence type="ECO:0000256" key="2">
    <source>
        <dbReference type="ARBA" id="ARBA00022487"/>
    </source>
</evidence>
<feature type="region of interest" description="Disordered" evidence="11">
    <location>
        <begin position="105"/>
        <end position="140"/>
    </location>
</feature>
<dbReference type="PANTHER" id="PTHR33938:SF15">
    <property type="entry name" value="FERULOYL ESTERASE B-RELATED"/>
    <property type="match status" value="1"/>
</dbReference>
<dbReference type="Proteomes" id="UP000270230">
    <property type="component" value="Unassembled WGS sequence"/>
</dbReference>
<keyword evidence="3" id="KW-0858">Xylan degradation</keyword>
<dbReference type="OrthoDB" id="3039123at2759"/>
<keyword evidence="2" id="KW-0719">Serine esterase</keyword>
<evidence type="ECO:0000256" key="6">
    <source>
        <dbReference type="ARBA" id="ARBA00022801"/>
    </source>
</evidence>
<keyword evidence="4" id="KW-0479">Metal-binding</keyword>
<dbReference type="EMBL" id="QWIN01002049">
    <property type="protein sequence ID" value="RMY33752.1"/>
    <property type="molecule type" value="Genomic_DNA"/>
</dbReference>
<gene>
    <name evidence="12" type="ORF">D0865_14374</name>
</gene>
<dbReference type="GO" id="GO:0045493">
    <property type="term" value="P:xylan catabolic process"/>
    <property type="evidence" value="ECO:0007669"/>
    <property type="project" value="UniProtKB-KW"/>
</dbReference>
<feature type="compositionally biased region" description="Polar residues" evidence="11">
    <location>
        <begin position="329"/>
        <end position="340"/>
    </location>
</feature>
<evidence type="ECO:0000256" key="11">
    <source>
        <dbReference type="SAM" id="MobiDB-lite"/>
    </source>
</evidence>
<dbReference type="GO" id="GO:0030600">
    <property type="term" value="F:feruloyl esterase activity"/>
    <property type="evidence" value="ECO:0007669"/>
    <property type="project" value="UniProtKB-EC"/>
</dbReference>
<evidence type="ECO:0000256" key="10">
    <source>
        <dbReference type="RuleBase" id="RU361238"/>
    </source>
</evidence>
<evidence type="ECO:0000256" key="5">
    <source>
        <dbReference type="ARBA" id="ARBA00022729"/>
    </source>
</evidence>
<reference evidence="12 13" key="1">
    <citation type="journal article" date="2018" name="BMC Genomics">
        <title>Genomic evidence for intraspecific hybridization in a clonal and extremely halotolerant yeast.</title>
        <authorList>
            <person name="Gostincar C."/>
            <person name="Stajich J.E."/>
            <person name="Zupancic J."/>
            <person name="Zalar P."/>
            <person name="Gunde-Cimerman N."/>
        </authorList>
    </citation>
    <scope>NUCLEOTIDE SEQUENCE [LARGE SCALE GENOMIC DNA]</scope>
    <source>
        <strain evidence="12 13">EXF-151</strain>
    </source>
</reference>
<comment type="caution">
    <text evidence="12">The sequence shown here is derived from an EMBL/GenBank/DDBJ whole genome shotgun (WGS) entry which is preliminary data.</text>
</comment>
<evidence type="ECO:0000256" key="8">
    <source>
        <dbReference type="ARBA" id="ARBA00023157"/>
    </source>
</evidence>
<dbReference type="AlphaFoldDB" id="A0A3M7B1V2"/>
<evidence type="ECO:0000256" key="9">
    <source>
        <dbReference type="ARBA" id="ARBA00034075"/>
    </source>
</evidence>
<feature type="compositionally biased region" description="Low complexity" evidence="11">
    <location>
        <begin position="214"/>
        <end position="230"/>
    </location>
</feature>
<keyword evidence="3" id="KW-0119">Carbohydrate metabolism</keyword>
<evidence type="ECO:0000313" key="12">
    <source>
        <dbReference type="EMBL" id="RMY33752.1"/>
    </source>
</evidence>
<dbReference type="GO" id="GO:0046872">
    <property type="term" value="F:metal ion binding"/>
    <property type="evidence" value="ECO:0007669"/>
    <property type="project" value="UniProtKB-KW"/>
</dbReference>
<feature type="compositionally biased region" description="Gly residues" evidence="11">
    <location>
        <begin position="176"/>
        <end position="190"/>
    </location>
</feature>
<dbReference type="EC" id="3.1.1.-" evidence="10"/>
<feature type="chain" id="PRO_5017852385" description="Carboxylic ester hydrolase" evidence="10">
    <location>
        <begin position="19"/>
        <end position="909"/>
    </location>
</feature>
<evidence type="ECO:0000256" key="3">
    <source>
        <dbReference type="ARBA" id="ARBA00022651"/>
    </source>
</evidence>
<keyword evidence="5 10" id="KW-0732">Signal</keyword>
<keyword evidence="8" id="KW-1015">Disulfide bond</keyword>
<evidence type="ECO:0000256" key="1">
    <source>
        <dbReference type="ARBA" id="ARBA00006249"/>
    </source>
</evidence>
<comment type="similarity">
    <text evidence="1 10">Belongs to the tannase family.</text>
</comment>
<protein>
    <recommendedName>
        <fullName evidence="10">Carboxylic ester hydrolase</fullName>
        <ecNumber evidence="10">3.1.1.-</ecNumber>
    </recommendedName>
</protein>